<dbReference type="PANTHER" id="PTHR30381:SF0">
    <property type="entry name" value="FLAGELLAR P-RING PROTEIN"/>
    <property type="match status" value="1"/>
</dbReference>
<dbReference type="GO" id="GO:0071973">
    <property type="term" value="P:bacterial-type flagellum-dependent cell motility"/>
    <property type="evidence" value="ECO:0007669"/>
    <property type="project" value="InterPro"/>
</dbReference>
<dbReference type="GO" id="GO:0030288">
    <property type="term" value="C:outer membrane-bounded periplasmic space"/>
    <property type="evidence" value="ECO:0007669"/>
    <property type="project" value="InterPro"/>
</dbReference>
<proteinExistence type="inferred from homology"/>
<dbReference type="PATRIC" id="fig|1313304.3.peg.143"/>
<reference evidence="6 7" key="1">
    <citation type="journal article" date="2013" name="Environ. Microbiol.">
        <title>Genome analysis of Chitinivibrio alkaliphilus gen. nov., sp. nov., a novel extremely haloalkaliphilic anaerobic chitinolytic bacterium from the candidate phylum Termite Group 3.</title>
        <authorList>
            <person name="Sorokin D.Y."/>
            <person name="Gumerov V.M."/>
            <person name="Rakitin A.L."/>
            <person name="Beletsky A.V."/>
            <person name="Damste J.S."/>
            <person name="Muyzer G."/>
            <person name="Mardanov A.V."/>
            <person name="Ravin N.V."/>
        </authorList>
    </citation>
    <scope>NUCLEOTIDE SEQUENCE [LARGE SCALE GENOMIC DNA]</scope>
    <source>
        <strain evidence="6 7">ACht1</strain>
    </source>
</reference>
<dbReference type="AlphaFoldDB" id="U7D8T9"/>
<dbReference type="eggNOG" id="COG1706">
    <property type="taxonomic scope" value="Bacteria"/>
</dbReference>
<evidence type="ECO:0000256" key="3">
    <source>
        <dbReference type="ARBA" id="ARBA00022729"/>
    </source>
</evidence>
<evidence type="ECO:0000313" key="6">
    <source>
        <dbReference type="EMBL" id="ERP39355.1"/>
    </source>
</evidence>
<dbReference type="GO" id="GO:0009428">
    <property type="term" value="C:bacterial-type flagellum basal body, distal rod, P ring"/>
    <property type="evidence" value="ECO:0007669"/>
    <property type="project" value="InterPro"/>
</dbReference>
<keyword evidence="7" id="KW-1185">Reference proteome</keyword>
<comment type="function">
    <text evidence="1 5">Assembles around the rod to form the L-ring and probably protects the motor/basal body from shearing forces during rotation.</text>
</comment>
<accession>U7D8T9</accession>
<dbReference type="Proteomes" id="UP000017148">
    <property type="component" value="Unassembled WGS sequence"/>
</dbReference>
<dbReference type="OrthoDB" id="9786431at2"/>
<evidence type="ECO:0000256" key="4">
    <source>
        <dbReference type="ARBA" id="ARBA00023143"/>
    </source>
</evidence>
<dbReference type="HAMAP" id="MF_00416">
    <property type="entry name" value="FlgI"/>
    <property type="match status" value="1"/>
</dbReference>
<keyword evidence="6" id="KW-0969">Cilium</keyword>
<dbReference type="PRINTS" id="PR01010">
    <property type="entry name" value="FLGPRINGFLGI"/>
</dbReference>
<evidence type="ECO:0000256" key="2">
    <source>
        <dbReference type="ARBA" id="ARBA00004117"/>
    </source>
</evidence>
<organism evidence="6 7">
    <name type="scientific">Chitinivibrio alkaliphilus ACht1</name>
    <dbReference type="NCBI Taxonomy" id="1313304"/>
    <lineage>
        <taxon>Bacteria</taxon>
        <taxon>Pseudomonadati</taxon>
        <taxon>Fibrobacterota</taxon>
        <taxon>Chitinivibrionia</taxon>
        <taxon>Chitinivibrionales</taxon>
        <taxon>Chitinivibrionaceae</taxon>
        <taxon>Chitinivibrio</taxon>
    </lineage>
</organism>
<evidence type="ECO:0000256" key="5">
    <source>
        <dbReference type="HAMAP-Rule" id="MF_00416"/>
    </source>
</evidence>
<dbReference type="GO" id="GO:0005198">
    <property type="term" value="F:structural molecule activity"/>
    <property type="evidence" value="ECO:0007669"/>
    <property type="project" value="InterPro"/>
</dbReference>
<dbReference type="InterPro" id="IPR001782">
    <property type="entry name" value="Flag_FlgI"/>
</dbReference>
<protein>
    <recommendedName>
        <fullName evidence="5">Flagellar P-ring protein</fullName>
    </recommendedName>
    <alternativeName>
        <fullName evidence="5">Basal body P-ring protein</fullName>
    </alternativeName>
</protein>
<keyword evidence="4 5" id="KW-0975">Bacterial flagellum</keyword>
<evidence type="ECO:0000256" key="1">
    <source>
        <dbReference type="ARBA" id="ARBA00002591"/>
    </source>
</evidence>
<comment type="caution">
    <text evidence="6">The sequence shown here is derived from an EMBL/GenBank/DDBJ whole genome shotgun (WGS) entry which is preliminary data.</text>
</comment>
<dbReference type="PANTHER" id="PTHR30381">
    <property type="entry name" value="FLAGELLAR P-RING PERIPLASMIC PROTEIN FLGI"/>
    <property type="match status" value="1"/>
</dbReference>
<dbReference type="RefSeq" id="WP_022635715.1">
    <property type="nucleotide sequence ID" value="NZ_ASJR01000001.1"/>
</dbReference>
<gene>
    <name evidence="5" type="primary">flgI</name>
    <name evidence="6" type="ORF">CALK_0153</name>
</gene>
<keyword evidence="3" id="KW-0732">Signal</keyword>
<name>U7D8T9_9BACT</name>
<dbReference type="NCBIfam" id="NF003676">
    <property type="entry name" value="PRK05303.1"/>
    <property type="match status" value="1"/>
</dbReference>
<comment type="subunit">
    <text evidence="5">The basal body constitutes a major portion of the flagellar organelle and consists of four rings (L,P,S, and M) mounted on a central rod.</text>
</comment>
<sequence>MKIGIVIVVLLTTSVFTQEVRIRDVSNIDGLQEMQVYGYGLVVGLAGTGDRSSTVFTNQTMKNMLTNMGIELPEREINLRNVAAVMVTGTVSPFTKRGTRIDVNVASIGDARSIEGGTLLITALQGSDGEVYASAQGPLSTGGYQVENERFNRSRQNHVVVGRIPHGAIVQNEYDLHTFSETNLSISLSKPDFSSAVAMTTSINAFALADLGIDEPIARTRDAATVTLDYPRVQELLADESMEFAEFISLVENLTFTISMPARVVMNERTGTVVAGSDVRISEVAVTHGGIKVEITNRPEAVMPQPFTFGQAVTVPNPEQVVEERDMDMVVLDQNTSVTELSQALNSMGVSPRDVISIFQAIREAGALHGDLVVM</sequence>
<comment type="similarity">
    <text evidence="5">Belongs to the FlgI family.</text>
</comment>
<keyword evidence="6" id="KW-0966">Cell projection</keyword>
<dbReference type="EMBL" id="ASJR01000001">
    <property type="protein sequence ID" value="ERP39355.1"/>
    <property type="molecule type" value="Genomic_DNA"/>
</dbReference>
<evidence type="ECO:0000313" key="7">
    <source>
        <dbReference type="Proteomes" id="UP000017148"/>
    </source>
</evidence>
<dbReference type="Pfam" id="PF02119">
    <property type="entry name" value="FlgI"/>
    <property type="match status" value="1"/>
</dbReference>
<comment type="subcellular location">
    <subcellularLocation>
        <location evidence="2 5">Bacterial flagellum basal body</location>
    </subcellularLocation>
</comment>
<keyword evidence="6" id="KW-0282">Flagellum</keyword>
<dbReference type="STRING" id="1313304.CALK_0153"/>